<dbReference type="PRINTS" id="PR01650">
    <property type="entry name" value="SECETRNLCASE"/>
</dbReference>
<comment type="caution">
    <text evidence="11">The sequence shown here is derived from an EMBL/GenBank/DDBJ whole genome shotgun (WGS) entry which is preliminary data.</text>
</comment>
<evidence type="ECO:0000256" key="9">
    <source>
        <dbReference type="HAMAP-Rule" id="MF_00422"/>
    </source>
</evidence>
<evidence type="ECO:0000256" key="10">
    <source>
        <dbReference type="SAM" id="MobiDB-lite"/>
    </source>
</evidence>
<organism evidence="11 12">
    <name type="scientific">Candidatus Olsenella stercoravium</name>
    <dbReference type="NCBI Taxonomy" id="2838713"/>
    <lineage>
        <taxon>Bacteria</taxon>
        <taxon>Bacillati</taxon>
        <taxon>Actinomycetota</taxon>
        <taxon>Coriobacteriia</taxon>
        <taxon>Coriobacteriales</taxon>
        <taxon>Atopobiaceae</taxon>
        <taxon>Olsenella</taxon>
    </lineage>
</organism>
<dbReference type="GO" id="GO:0006605">
    <property type="term" value="P:protein targeting"/>
    <property type="evidence" value="ECO:0007669"/>
    <property type="project" value="UniProtKB-UniRule"/>
</dbReference>
<evidence type="ECO:0000256" key="5">
    <source>
        <dbReference type="ARBA" id="ARBA00022927"/>
    </source>
</evidence>
<dbReference type="GO" id="GO:0065002">
    <property type="term" value="P:intracellular protein transmembrane transport"/>
    <property type="evidence" value="ECO:0007669"/>
    <property type="project" value="UniProtKB-UniRule"/>
</dbReference>
<feature type="transmembrane region" description="Helical" evidence="9">
    <location>
        <begin position="95"/>
        <end position="122"/>
    </location>
</feature>
<evidence type="ECO:0000256" key="4">
    <source>
        <dbReference type="ARBA" id="ARBA00022692"/>
    </source>
</evidence>
<dbReference type="HAMAP" id="MF_00422">
    <property type="entry name" value="SecE"/>
    <property type="match status" value="1"/>
</dbReference>
<dbReference type="NCBIfam" id="TIGR00964">
    <property type="entry name" value="secE_bact"/>
    <property type="match status" value="1"/>
</dbReference>
<name>A0A9D2DIX8_9ACTN</name>
<comment type="function">
    <text evidence="9">Essential subunit of the Sec protein translocation channel SecYEG. Clamps together the 2 halves of SecY. May contact the channel plug during translocation.</text>
</comment>
<dbReference type="InterPro" id="IPR005807">
    <property type="entry name" value="SecE_bac"/>
</dbReference>
<keyword evidence="8 9" id="KW-0472">Membrane</keyword>
<dbReference type="GO" id="GO:0005886">
    <property type="term" value="C:plasma membrane"/>
    <property type="evidence" value="ECO:0007669"/>
    <property type="project" value="UniProtKB-SubCell"/>
</dbReference>
<feature type="compositionally biased region" description="Basic residues" evidence="10">
    <location>
        <begin position="1"/>
        <end position="13"/>
    </location>
</feature>
<comment type="subunit">
    <text evidence="9">Component of the Sec protein translocase complex. Heterotrimer consisting of SecY, SecE and SecG subunits. The heterotrimers can form oligomers, although 1 heterotrimer is thought to be able to translocate proteins. Interacts with the ribosome. Interacts with SecDF, and other proteins may be involved. Interacts with SecA.</text>
</comment>
<dbReference type="GO" id="GO:0043952">
    <property type="term" value="P:protein transport by the Sec complex"/>
    <property type="evidence" value="ECO:0007669"/>
    <property type="project" value="UniProtKB-UniRule"/>
</dbReference>
<sequence length="127" mass="13921">MANKDRNKRSVRKARAEERARIEAARTASAPAAGSSSKPSQAPAKAEKKTEKKPAKKSDKKPGIFRRFFNYLGDVRSEMKRVVWPSKGELKSYSVAIIAMLIVFGVIIWLVDSGIVAALVGYTGLRG</sequence>
<feature type="region of interest" description="Disordered" evidence="10">
    <location>
        <begin position="1"/>
        <end position="61"/>
    </location>
</feature>
<feature type="compositionally biased region" description="Basic and acidic residues" evidence="10">
    <location>
        <begin position="45"/>
        <end position="61"/>
    </location>
</feature>
<dbReference type="GO" id="GO:0009306">
    <property type="term" value="P:protein secretion"/>
    <property type="evidence" value="ECO:0007669"/>
    <property type="project" value="UniProtKB-UniRule"/>
</dbReference>
<comment type="similarity">
    <text evidence="9">Belongs to the SecE/SEC61-gamma family.</text>
</comment>
<evidence type="ECO:0000313" key="12">
    <source>
        <dbReference type="Proteomes" id="UP000824029"/>
    </source>
</evidence>
<keyword evidence="4 9" id="KW-0812">Transmembrane</keyword>
<accession>A0A9D2DIX8</accession>
<dbReference type="Proteomes" id="UP000824029">
    <property type="component" value="Unassembled WGS sequence"/>
</dbReference>
<dbReference type="PANTHER" id="PTHR33910">
    <property type="entry name" value="PROTEIN TRANSLOCASE SUBUNIT SECE"/>
    <property type="match status" value="1"/>
</dbReference>
<gene>
    <name evidence="9 11" type="primary">secE</name>
    <name evidence="11" type="ORF">IAA22_01305</name>
</gene>
<evidence type="ECO:0000313" key="11">
    <source>
        <dbReference type="EMBL" id="HIZ17738.1"/>
    </source>
</evidence>
<keyword evidence="5 9" id="KW-0653">Protein transport</keyword>
<keyword evidence="2 9" id="KW-0813">Transport</keyword>
<feature type="compositionally biased region" description="Basic and acidic residues" evidence="10">
    <location>
        <begin position="14"/>
        <end position="24"/>
    </location>
</feature>
<evidence type="ECO:0000256" key="2">
    <source>
        <dbReference type="ARBA" id="ARBA00022448"/>
    </source>
</evidence>
<comment type="subcellular location">
    <subcellularLocation>
        <location evidence="9">Cell membrane</location>
        <topology evidence="9">Single-pass membrane protein</topology>
    </subcellularLocation>
    <subcellularLocation>
        <location evidence="1">Membrane</location>
    </subcellularLocation>
</comment>
<keyword evidence="3 9" id="KW-1003">Cell membrane</keyword>
<dbReference type="AlphaFoldDB" id="A0A9D2DIX8"/>
<dbReference type="InterPro" id="IPR038379">
    <property type="entry name" value="SecE_sf"/>
</dbReference>
<keyword evidence="7 9" id="KW-0811">Translocation</keyword>
<feature type="compositionally biased region" description="Low complexity" evidence="10">
    <location>
        <begin position="25"/>
        <end position="44"/>
    </location>
</feature>
<proteinExistence type="inferred from homology"/>
<evidence type="ECO:0000256" key="8">
    <source>
        <dbReference type="ARBA" id="ARBA00023136"/>
    </source>
</evidence>
<dbReference type="PROSITE" id="PS01067">
    <property type="entry name" value="SECE_SEC61G"/>
    <property type="match status" value="1"/>
</dbReference>
<dbReference type="PANTHER" id="PTHR33910:SF1">
    <property type="entry name" value="PROTEIN TRANSLOCASE SUBUNIT SECE"/>
    <property type="match status" value="1"/>
</dbReference>
<dbReference type="InterPro" id="IPR001901">
    <property type="entry name" value="Translocase_SecE/Sec61-g"/>
</dbReference>
<reference evidence="11" key="1">
    <citation type="journal article" date="2021" name="PeerJ">
        <title>Extensive microbial diversity within the chicken gut microbiome revealed by metagenomics and culture.</title>
        <authorList>
            <person name="Gilroy R."/>
            <person name="Ravi A."/>
            <person name="Getino M."/>
            <person name="Pursley I."/>
            <person name="Horton D.L."/>
            <person name="Alikhan N.F."/>
            <person name="Baker D."/>
            <person name="Gharbi K."/>
            <person name="Hall N."/>
            <person name="Watson M."/>
            <person name="Adriaenssens E.M."/>
            <person name="Foster-Nyarko E."/>
            <person name="Jarju S."/>
            <person name="Secka A."/>
            <person name="Antonio M."/>
            <person name="Oren A."/>
            <person name="Chaudhuri R.R."/>
            <person name="La Ragione R."/>
            <person name="Hildebrand F."/>
            <person name="Pallen M.J."/>
        </authorList>
    </citation>
    <scope>NUCLEOTIDE SEQUENCE</scope>
    <source>
        <strain evidence="11">ChiHecolR3B27-1887</strain>
    </source>
</reference>
<evidence type="ECO:0000256" key="3">
    <source>
        <dbReference type="ARBA" id="ARBA00022475"/>
    </source>
</evidence>
<dbReference type="Gene3D" id="1.20.5.1030">
    <property type="entry name" value="Preprotein translocase secy subunit"/>
    <property type="match status" value="1"/>
</dbReference>
<dbReference type="EMBL" id="DXBZ01000030">
    <property type="protein sequence ID" value="HIZ17738.1"/>
    <property type="molecule type" value="Genomic_DNA"/>
</dbReference>
<protein>
    <recommendedName>
        <fullName evidence="9">Protein translocase subunit SecE</fullName>
    </recommendedName>
</protein>
<evidence type="ECO:0000256" key="1">
    <source>
        <dbReference type="ARBA" id="ARBA00004370"/>
    </source>
</evidence>
<keyword evidence="6 9" id="KW-1133">Transmembrane helix</keyword>
<dbReference type="Pfam" id="PF00584">
    <property type="entry name" value="SecE"/>
    <property type="match status" value="1"/>
</dbReference>
<reference evidence="11" key="2">
    <citation type="submission" date="2021-04" db="EMBL/GenBank/DDBJ databases">
        <authorList>
            <person name="Gilroy R."/>
        </authorList>
    </citation>
    <scope>NUCLEOTIDE SEQUENCE</scope>
    <source>
        <strain evidence="11">ChiHecolR3B27-1887</strain>
    </source>
</reference>
<evidence type="ECO:0000256" key="6">
    <source>
        <dbReference type="ARBA" id="ARBA00022989"/>
    </source>
</evidence>
<evidence type="ECO:0000256" key="7">
    <source>
        <dbReference type="ARBA" id="ARBA00023010"/>
    </source>
</evidence>
<dbReference type="GO" id="GO:0008320">
    <property type="term" value="F:protein transmembrane transporter activity"/>
    <property type="evidence" value="ECO:0007669"/>
    <property type="project" value="UniProtKB-UniRule"/>
</dbReference>